<reference evidence="2 3" key="1">
    <citation type="submission" date="2020-08" db="EMBL/GenBank/DDBJ databases">
        <title>Whole-Genome Sequence of French Clinical Streptomyces mexicanus Strain Q0842.</title>
        <authorList>
            <person name="Boxberger M."/>
            <person name="La Scola B."/>
        </authorList>
    </citation>
    <scope>NUCLEOTIDE SEQUENCE [LARGE SCALE GENOMIC DNA]</scope>
    <source>
        <strain evidence="2 3">Marseille-Q0842</strain>
    </source>
</reference>
<accession>A0A7X1LT04</accession>
<sequence>MRTRSGRRAARGQADNAANRTATGRHATQGVAGRWLVRGKDGRLTAYARRAEGLLRWTELRPGGPQWSGPDFFPVAGLTHLAVVQGADTYVHFLGRREVPGPQGEPAVDVVHAIQYQTGRPVTEWRSLGNPHKDREKAARFGVPAAAVSASGRVHVFARNAGGGVMLRREGPTGRWEPWQDLKGSGVRDGLTAVAHSSGRIEVLATGETFAMRWQQGEADGEFRREPNIPVRVAPGTASALPTGPERTTYYWADPDTGGLVAHRPGQWVIPLGGAPDGEPVAALRAQLDGYDCTVLAHRDLDWQVALAVYGTENEQAGVWWSPTGERALGAPALALDGLGRVVLAVIDPDGALRVARQSDAPGFALGSWDRF</sequence>
<evidence type="ECO:0000313" key="3">
    <source>
        <dbReference type="Proteomes" id="UP000517694"/>
    </source>
</evidence>
<evidence type="ECO:0000256" key="1">
    <source>
        <dbReference type="SAM" id="MobiDB-lite"/>
    </source>
</evidence>
<feature type="compositionally biased region" description="Basic residues" evidence="1">
    <location>
        <begin position="1"/>
        <end position="10"/>
    </location>
</feature>
<dbReference type="SUPFAM" id="SSF89372">
    <property type="entry name" value="Fucose-specific lectin"/>
    <property type="match status" value="1"/>
</dbReference>
<evidence type="ECO:0000313" key="2">
    <source>
        <dbReference type="EMBL" id="MBC2868765.1"/>
    </source>
</evidence>
<proteinExistence type="predicted"/>
<dbReference type="Gene3D" id="2.120.10.70">
    <property type="entry name" value="Fucose-specific lectin"/>
    <property type="match status" value="1"/>
</dbReference>
<keyword evidence="3" id="KW-1185">Reference proteome</keyword>
<dbReference type="Proteomes" id="UP000517694">
    <property type="component" value="Unassembled WGS sequence"/>
</dbReference>
<comment type="caution">
    <text evidence="2">The sequence shown here is derived from an EMBL/GenBank/DDBJ whole genome shotgun (WGS) entry which is preliminary data.</text>
</comment>
<protein>
    <recommendedName>
        <fullName evidence="4">LmbE family protein</fullName>
    </recommendedName>
</protein>
<organism evidence="2 3">
    <name type="scientific">Streptomyces mexicanus</name>
    <dbReference type="NCBI Taxonomy" id="178566"/>
    <lineage>
        <taxon>Bacteria</taxon>
        <taxon>Bacillati</taxon>
        <taxon>Actinomycetota</taxon>
        <taxon>Actinomycetes</taxon>
        <taxon>Kitasatosporales</taxon>
        <taxon>Streptomycetaceae</taxon>
        <taxon>Streptomyces</taxon>
    </lineage>
</organism>
<dbReference type="AlphaFoldDB" id="A0A7X1LT04"/>
<name>A0A7X1LT04_9ACTN</name>
<dbReference type="EMBL" id="JACMHY010000014">
    <property type="protein sequence ID" value="MBC2868765.1"/>
    <property type="molecule type" value="Genomic_DNA"/>
</dbReference>
<gene>
    <name evidence="2" type="ORF">H1R13_28510</name>
</gene>
<dbReference type="RefSeq" id="WP_159670995.1">
    <property type="nucleotide sequence ID" value="NZ_JACMHY010000014.1"/>
</dbReference>
<feature type="region of interest" description="Disordered" evidence="1">
    <location>
        <begin position="1"/>
        <end position="28"/>
    </location>
</feature>
<evidence type="ECO:0008006" key="4">
    <source>
        <dbReference type="Google" id="ProtNLM"/>
    </source>
</evidence>
<dbReference type="OrthoDB" id="4307815at2"/>